<name>A0A812DX26_ACAPH</name>
<evidence type="ECO:0000313" key="8">
    <source>
        <dbReference type="Proteomes" id="UP000597762"/>
    </source>
</evidence>
<feature type="compositionally biased region" description="Basic and acidic residues" evidence="5">
    <location>
        <begin position="758"/>
        <end position="769"/>
    </location>
</feature>
<dbReference type="PROSITE" id="PS50003">
    <property type="entry name" value="PH_DOMAIN"/>
    <property type="match status" value="2"/>
</dbReference>
<reference evidence="7" key="1">
    <citation type="submission" date="2021-01" db="EMBL/GenBank/DDBJ databases">
        <authorList>
            <person name="Li R."/>
            <person name="Bekaert M."/>
        </authorList>
    </citation>
    <scope>NUCLEOTIDE SEQUENCE</scope>
    <source>
        <strain evidence="7">Farmed</strain>
    </source>
</reference>
<dbReference type="GO" id="GO:0005829">
    <property type="term" value="C:cytosol"/>
    <property type="evidence" value="ECO:0007669"/>
    <property type="project" value="TreeGrafter"/>
</dbReference>
<dbReference type="InterPro" id="IPR011993">
    <property type="entry name" value="PH-like_dom_sf"/>
</dbReference>
<comment type="caution">
    <text evidence="7">The sequence shown here is derived from an EMBL/GenBank/DDBJ whole genome shotgun (WGS) entry which is preliminary data.</text>
</comment>
<keyword evidence="8" id="KW-1185">Reference proteome</keyword>
<keyword evidence="4" id="KW-0175">Coiled coil</keyword>
<protein>
    <recommendedName>
        <fullName evidence="6">PH domain-containing protein</fullName>
    </recommendedName>
</protein>
<feature type="compositionally biased region" description="Basic and acidic residues" evidence="5">
    <location>
        <begin position="895"/>
        <end position="917"/>
    </location>
</feature>
<sequence>EEVKVYDDIDNSTQGDDVEDADCEEADLYEIPVTQTSEESPQSVEPIIRVIHCGNADDASSEEASSPQPRKPPLPPRKETVSDPLVQSSSLRDSGSSQLRCLPPQLPARPQLATRSEIYAMTSEKSEHTDDNTDEELTSYESNDYEHDMELLSKLSIKLPKTLKKMKKMKNGRKSHSSSQWNLAQPFRSLEDVIISGELHLKRKLTWNKRLVAVSAGRLICYKSEKELRPGLVITLAGYNVSCTEREGRHGYELKLTQPMSETYHFAVECKDWAQTWAEVIKCVAEGKPVPNRPQHLTRAISGHSDSGMGSRWLTWASMTMLIQNDVRGSGSNLSTASSDHGSHDENFHRRTGIEDLGNEKSHHLGMLASKASQFLETIGRKRHSRKPSELKLSRISLNSSPKKKHSTPSSDTSPEIFKSEKLTTLSENNRWQDISIKCKSYLNVYSSFNKRPWGKRWCLVKLHTFECYQNSNSNICELNFLLKDCVVRWAKEETKSELGLMILNNNIEKITVEALNETDMRNWLSVLMEETATKLVPEGLDKYFEEQPYSDIPMSRQSSVKYSQPHESDYESCERNLALDDKVFDENLETVVEELTKLQEEERTATKAKVVLTAQVKRMNVIDSTEKSVAPVDAETSKNNCALFPQNGKSEMSESYDSKLWFAEASGTSADLISKHVQDIQESYLTDSSASEKNTSTPVSSQATPDKSSSTDISENVDPLYSWNPQYRSSELLSEKDIEALMQSWNVKTKIIKLEEKQQTDMHSKQDGNKNANSRHSVGALSTPNKRPFVSTSRSANFLSKYTLDNVDNVEDAPSLNSTHSPPKNLAPNGFSTGRFRNSTGHVDDQIDLLQEQLDDLRSKLVLLKQNRFSCHDISVQADCNEEKQPEYNYKYIQHDAENQGTDKEINSMEKKRREKDEEENEAEITHFYDT</sequence>
<organism evidence="7 8">
    <name type="scientific">Acanthosepion pharaonis</name>
    <name type="common">Pharaoh cuttlefish</name>
    <name type="synonym">Sepia pharaonis</name>
    <dbReference type="NCBI Taxonomy" id="158019"/>
    <lineage>
        <taxon>Eukaryota</taxon>
        <taxon>Metazoa</taxon>
        <taxon>Spiralia</taxon>
        <taxon>Lophotrochozoa</taxon>
        <taxon>Mollusca</taxon>
        <taxon>Cephalopoda</taxon>
        <taxon>Coleoidea</taxon>
        <taxon>Decapodiformes</taxon>
        <taxon>Sepiida</taxon>
        <taxon>Sepiina</taxon>
        <taxon>Sepiidae</taxon>
        <taxon>Acanthosepion</taxon>
    </lineage>
</organism>
<dbReference type="SUPFAM" id="SSF50729">
    <property type="entry name" value="PH domain-like"/>
    <property type="match status" value="2"/>
</dbReference>
<evidence type="ECO:0000256" key="2">
    <source>
        <dbReference type="ARBA" id="ARBA00022490"/>
    </source>
</evidence>
<dbReference type="AlphaFoldDB" id="A0A812DX26"/>
<dbReference type="EMBL" id="CAHIKZ030004457">
    <property type="protein sequence ID" value="CAE1310840.1"/>
    <property type="molecule type" value="Genomic_DNA"/>
</dbReference>
<dbReference type="PANTHER" id="PTHR14338:SF7">
    <property type="entry name" value="PH DOMAIN-CONTAINING PROTEIN"/>
    <property type="match status" value="1"/>
</dbReference>
<keyword evidence="3" id="KW-0677">Repeat</keyword>
<accession>A0A812DX26</accession>
<proteinExistence type="predicted"/>
<comment type="subcellular location">
    <subcellularLocation>
        <location evidence="1">Cytoplasm</location>
    </subcellularLocation>
</comment>
<feature type="compositionally biased region" description="Polar residues" evidence="5">
    <location>
        <begin position="686"/>
        <end position="715"/>
    </location>
</feature>
<dbReference type="InterPro" id="IPR030113">
    <property type="entry name" value="AFAP"/>
</dbReference>
<keyword evidence="2" id="KW-0963">Cytoplasm</keyword>
<evidence type="ECO:0000313" key="7">
    <source>
        <dbReference type="EMBL" id="CAE1310840.1"/>
    </source>
</evidence>
<feature type="region of interest" description="Disordered" evidence="5">
    <location>
        <begin position="686"/>
        <end position="722"/>
    </location>
</feature>
<feature type="region of interest" description="Disordered" evidence="5">
    <location>
        <begin position="51"/>
        <end position="114"/>
    </location>
</feature>
<dbReference type="GO" id="GO:0017124">
    <property type="term" value="F:SH3 domain binding"/>
    <property type="evidence" value="ECO:0007669"/>
    <property type="project" value="TreeGrafter"/>
</dbReference>
<feature type="compositionally biased region" description="Polar residues" evidence="5">
    <location>
        <begin position="770"/>
        <end position="791"/>
    </location>
</feature>
<feature type="domain" description="PH" evidence="6">
    <location>
        <begin position="436"/>
        <end position="533"/>
    </location>
</feature>
<dbReference type="InterPro" id="IPR001849">
    <property type="entry name" value="PH_domain"/>
</dbReference>
<feature type="region of interest" description="Disordered" evidence="5">
    <location>
        <begin position="1"/>
        <end position="22"/>
    </location>
</feature>
<feature type="compositionally biased region" description="Low complexity" evidence="5">
    <location>
        <begin position="56"/>
        <end position="68"/>
    </location>
</feature>
<evidence type="ECO:0000256" key="5">
    <source>
        <dbReference type="SAM" id="MobiDB-lite"/>
    </source>
</evidence>
<evidence type="ECO:0000256" key="3">
    <source>
        <dbReference type="ARBA" id="ARBA00022737"/>
    </source>
</evidence>
<feature type="compositionally biased region" description="Polar residues" evidence="5">
    <location>
        <begin position="831"/>
        <end position="840"/>
    </location>
</feature>
<dbReference type="SMART" id="SM00233">
    <property type="entry name" value="PH"/>
    <property type="match status" value="2"/>
</dbReference>
<feature type="compositionally biased region" description="Low complexity" evidence="5">
    <location>
        <begin position="87"/>
        <end position="113"/>
    </location>
</feature>
<dbReference type="PANTHER" id="PTHR14338">
    <property type="entry name" value="ACTIN FILAMENT-ASSOCIATED PROTEIN 1 FAMILY MEMBER"/>
    <property type="match status" value="1"/>
</dbReference>
<dbReference type="OrthoDB" id="5970758at2759"/>
<evidence type="ECO:0000259" key="6">
    <source>
        <dbReference type="PROSITE" id="PS50003"/>
    </source>
</evidence>
<feature type="region of interest" description="Disordered" evidence="5">
    <location>
        <begin position="758"/>
        <end position="791"/>
    </location>
</feature>
<dbReference type="Pfam" id="PF00169">
    <property type="entry name" value="PH"/>
    <property type="match status" value="2"/>
</dbReference>
<evidence type="ECO:0000256" key="1">
    <source>
        <dbReference type="ARBA" id="ARBA00004496"/>
    </source>
</evidence>
<feature type="region of interest" description="Disordered" evidence="5">
    <location>
        <begin position="815"/>
        <end position="840"/>
    </location>
</feature>
<gene>
    <name evidence="7" type="ORF">SPHA_62352</name>
</gene>
<feature type="region of interest" description="Disordered" evidence="5">
    <location>
        <begin position="380"/>
        <end position="418"/>
    </location>
</feature>
<dbReference type="Proteomes" id="UP000597762">
    <property type="component" value="Unassembled WGS sequence"/>
</dbReference>
<feature type="region of interest" description="Disordered" evidence="5">
    <location>
        <begin position="895"/>
        <end position="932"/>
    </location>
</feature>
<feature type="domain" description="PH" evidence="6">
    <location>
        <begin position="192"/>
        <end position="286"/>
    </location>
</feature>
<dbReference type="Gene3D" id="2.30.29.30">
    <property type="entry name" value="Pleckstrin-homology domain (PH domain)/Phosphotyrosine-binding domain (PTB)"/>
    <property type="match status" value="2"/>
</dbReference>
<feature type="non-terminal residue" evidence="7">
    <location>
        <position position="1"/>
    </location>
</feature>
<evidence type="ECO:0000256" key="4">
    <source>
        <dbReference type="ARBA" id="ARBA00023054"/>
    </source>
</evidence>